<dbReference type="PRINTS" id="PR00081">
    <property type="entry name" value="GDHRDH"/>
</dbReference>
<dbReference type="EMBL" id="MBDN02000043">
    <property type="protein sequence ID" value="RLN82928.1"/>
    <property type="molecule type" value="Genomic_DNA"/>
</dbReference>
<dbReference type="PROSITE" id="PS51253">
    <property type="entry name" value="HTH_CENPB"/>
    <property type="match status" value="1"/>
</dbReference>
<feature type="signal peptide" evidence="2">
    <location>
        <begin position="1"/>
        <end position="19"/>
    </location>
</feature>
<dbReference type="InterPro" id="IPR006600">
    <property type="entry name" value="HTH_CenpB_DNA-bd_dom"/>
</dbReference>
<dbReference type="GO" id="GO:0003677">
    <property type="term" value="F:DNA binding"/>
    <property type="evidence" value="ECO:0007669"/>
    <property type="project" value="UniProtKB-KW"/>
</dbReference>
<organism evidence="6 9">
    <name type="scientific">Phytophthora kernoviae</name>
    <dbReference type="NCBI Taxonomy" id="325452"/>
    <lineage>
        <taxon>Eukaryota</taxon>
        <taxon>Sar</taxon>
        <taxon>Stramenopiles</taxon>
        <taxon>Oomycota</taxon>
        <taxon>Peronosporomycetes</taxon>
        <taxon>Peronosporales</taxon>
        <taxon>Peronosporaceae</taxon>
        <taxon>Phytophthora</taxon>
    </lineage>
</organism>
<feature type="chain" id="PRO_5035403927" evidence="2">
    <location>
        <begin position="20"/>
        <end position="1005"/>
    </location>
</feature>
<feature type="domain" description="PLD phosphodiesterase" evidence="3">
    <location>
        <begin position="442"/>
        <end position="469"/>
    </location>
</feature>
<dbReference type="InterPro" id="IPR009057">
    <property type="entry name" value="Homeodomain-like_sf"/>
</dbReference>
<dbReference type="SUPFAM" id="SSF56024">
    <property type="entry name" value="Phospholipase D/nuclease"/>
    <property type="match status" value="2"/>
</dbReference>
<dbReference type="EMBL" id="MAYM02000704">
    <property type="protein sequence ID" value="RLN36779.1"/>
    <property type="molecule type" value="Genomic_DNA"/>
</dbReference>
<name>A0A3R7K8P6_9STRA</name>
<keyword evidence="2" id="KW-0732">Signal</keyword>
<reference evidence="5" key="3">
    <citation type="submission" date="2020-06" db="EMBL/GenBank/DDBJ databases">
        <authorList>
            <person name="Studholme D.J."/>
        </authorList>
    </citation>
    <scope>NUCLEOTIDE SEQUENCE</scope>
    <source>
        <strain evidence="5">NZFS 2646</strain>
    </source>
</reference>
<protein>
    <submittedName>
        <fullName evidence="6">Uncharacterized protein</fullName>
    </submittedName>
</protein>
<dbReference type="InterPro" id="IPR052184">
    <property type="entry name" value="SDR_enzymes"/>
</dbReference>
<evidence type="ECO:0000259" key="3">
    <source>
        <dbReference type="PROSITE" id="PS50035"/>
    </source>
</evidence>
<feature type="domain" description="HTH CENPB-type" evidence="4">
    <location>
        <begin position="639"/>
        <end position="713"/>
    </location>
</feature>
<evidence type="ECO:0000259" key="4">
    <source>
        <dbReference type="PROSITE" id="PS51253"/>
    </source>
</evidence>
<proteinExistence type="predicted"/>
<keyword evidence="1" id="KW-0238">DNA-binding</keyword>
<dbReference type="InterPro" id="IPR025202">
    <property type="entry name" value="PLD-like_dom"/>
</dbReference>
<dbReference type="Pfam" id="PF03221">
    <property type="entry name" value="HTH_Tnp_Tc5"/>
    <property type="match status" value="1"/>
</dbReference>
<dbReference type="SUPFAM" id="SSF46689">
    <property type="entry name" value="Homeodomain-like"/>
    <property type="match status" value="1"/>
</dbReference>
<dbReference type="CDD" id="cd09105">
    <property type="entry name" value="PLDc_vPLD1_2_like_2"/>
    <property type="match status" value="1"/>
</dbReference>
<dbReference type="InterPro" id="IPR036291">
    <property type="entry name" value="NAD(P)-bd_dom_sf"/>
</dbReference>
<dbReference type="Pfam" id="PF00106">
    <property type="entry name" value="adh_short"/>
    <property type="match status" value="1"/>
</dbReference>
<keyword evidence="8" id="KW-1185">Reference proteome</keyword>
<dbReference type="SUPFAM" id="SSF51735">
    <property type="entry name" value="NAD(P)-binding Rossmann-fold domains"/>
    <property type="match status" value="1"/>
</dbReference>
<accession>A0A3R7K8P6</accession>
<evidence type="ECO:0000313" key="9">
    <source>
        <dbReference type="Proteomes" id="UP000285883"/>
    </source>
</evidence>
<dbReference type="Gene3D" id="1.10.10.60">
    <property type="entry name" value="Homeodomain-like"/>
    <property type="match status" value="1"/>
</dbReference>
<dbReference type="Proteomes" id="UP000285883">
    <property type="component" value="Unassembled WGS sequence"/>
</dbReference>
<evidence type="ECO:0000313" key="7">
    <source>
        <dbReference type="EMBL" id="RLN82928.1"/>
    </source>
</evidence>
<dbReference type="GO" id="GO:0016616">
    <property type="term" value="F:oxidoreductase activity, acting on the CH-OH group of donors, NAD or NADP as acceptor"/>
    <property type="evidence" value="ECO:0007669"/>
    <property type="project" value="TreeGrafter"/>
</dbReference>
<dbReference type="Proteomes" id="UP000785171">
    <property type="component" value="Unassembled WGS sequence"/>
</dbReference>
<reference evidence="8 9" key="2">
    <citation type="submission" date="2018-07" db="EMBL/GenBank/DDBJ databases">
        <title>Genome sequencing of oomycete isolates from Chile give support for New Zealand origin for Phytophthora kernoviae and make available the first Nothophytophthora sp. genome.</title>
        <authorList>
            <person name="Studholme D.J."/>
            <person name="Sanfuentes E."/>
            <person name="Panda P."/>
            <person name="Hill R."/>
            <person name="Sambles C."/>
            <person name="Grant M."/>
            <person name="Williams N.M."/>
            <person name="Mcdougal R.L."/>
        </authorList>
    </citation>
    <scope>NUCLEOTIDE SEQUENCE [LARGE SCALE GENOMIC DNA]</scope>
    <source>
        <strain evidence="6">Chile2</strain>
        <strain evidence="7">Chile4</strain>
    </source>
</reference>
<sequence>MRAFVLVYALVVVPTISSAFSFSSFWEDSSEASEANPAGEEGNAKTSVDVNGSGVALIQPLLKATDWFLTEQEISDSRGGSPRSDLSVYTTGNAVTLLTVTNEFFNAVYDDFTATKEGDRVLIAAWEVSLITLKPDIDPTGVKTGFREVIAGVVERGASVNILGWSNIVHRTLNIKARDAVNKIPKSPVNGARALYIFDDRVRTFTSSHHQKAMVIAANSSSASKDQPIAYVGGLEITNDRWDTIYHNNSAFRDATNITFVRKGWIDGHLRIHGPAAKDVANNFLARWNSNYTPGDGLEDKLLDFENPEYEDLPMLDYASSRTTASLGSHSVQIVRTFSCEYDHYKEFAPHGETSLFQARIKAIKNAKNYIYVEDQYFILVPELLDALLAVMPTIQRLVIVTNAQDNGFQATGYAKYFYNMVSPLLEKYPDKIKLYTTKRDLKVFVHSKLAIIDDVYLSVGSANWNRRSMTSDSELSASVVDRDTMEAPDGITVNKLARDFRIRKFVEMTGLRYDELDAMTFLEAADQMGKAAVDESTILQVLEPKKHVYFPIFTNFVREQIDPQDTCTTEGCNMGKWLTIEEKYELIKKHRRSPSLSQAKLAKWAATAFNLPCPPSANTVKYILQSADSIEEKQRQGITKRGRDVVCPDLERSLKQFVDNCEANETRLSRKLLVQQAHQILEEMPEDTRPKMTLSVGWMTNFMARNGLRFRQFRRRRGEDESEKDEAEPGQPQRVVTDVTDHLALARAIPARQVEEEEDTVDPSTPVIEALNTEKTVMITGANRGIGLAFVKHYVEQGWNVIATLRDLDKEGNEHLIALNPWKMVPLDVSVEESIQVAARALEGVSIDLLINNAGMAGLYGLYDTTVEDCMRQFQVNALGPLLVTRALVPNLRLAVAARGSAFVAQVTSRIGSISDNSSGGAYAHRASKGALNVFTKSLAIDLEPQNIGCLLLHPGNVNTAYSNFTGAVEPEESVEGMTRLIARAKIGDPLRLLHFGKGDIIDW</sequence>
<evidence type="ECO:0000256" key="2">
    <source>
        <dbReference type="SAM" id="SignalP"/>
    </source>
</evidence>
<gene>
    <name evidence="6" type="ORF">BBI17_002395</name>
    <name evidence="7" type="ORF">BBO99_00002513</name>
    <name evidence="5" type="ORF">JM16_004681</name>
</gene>
<evidence type="ECO:0000313" key="6">
    <source>
        <dbReference type="EMBL" id="RLN36779.1"/>
    </source>
</evidence>
<dbReference type="PANTHER" id="PTHR45458:SF1">
    <property type="entry name" value="SHORT CHAIN DEHYDROGENASE"/>
    <property type="match status" value="1"/>
</dbReference>
<dbReference type="PRINTS" id="PR00080">
    <property type="entry name" value="SDRFAMILY"/>
</dbReference>
<dbReference type="PANTHER" id="PTHR45458">
    <property type="entry name" value="SHORT-CHAIN DEHYDROGENASE/REDUCTASE SDR"/>
    <property type="match status" value="1"/>
</dbReference>
<dbReference type="Proteomes" id="UP000285624">
    <property type="component" value="Unassembled WGS sequence"/>
</dbReference>
<reference evidence="5" key="1">
    <citation type="journal article" date="2015" name="Genom Data">
        <title>Genome sequences of six Phytophthora species associated with forests in New Zealand.</title>
        <authorList>
            <person name="Studholme D.J."/>
            <person name="McDougal R.L."/>
            <person name="Sambles C."/>
            <person name="Hansen E."/>
            <person name="Hardy G."/>
            <person name="Grant M."/>
            <person name="Ganley R.J."/>
            <person name="Williams N.M."/>
        </authorList>
    </citation>
    <scope>NUCLEOTIDE SEQUENCE</scope>
    <source>
        <strain evidence="5">NZFS 2646</strain>
    </source>
</reference>
<dbReference type="CDD" id="cd05325">
    <property type="entry name" value="carb_red_sniffer_like_SDR_c"/>
    <property type="match status" value="1"/>
</dbReference>
<dbReference type="AlphaFoldDB" id="A0A3R7K8P6"/>
<dbReference type="Gene3D" id="3.30.870.10">
    <property type="entry name" value="Endonuclease Chain A"/>
    <property type="match status" value="2"/>
</dbReference>
<dbReference type="PROSITE" id="PS50035">
    <property type="entry name" value="PLD"/>
    <property type="match status" value="1"/>
</dbReference>
<evidence type="ECO:0000313" key="8">
    <source>
        <dbReference type="Proteomes" id="UP000285624"/>
    </source>
</evidence>
<dbReference type="InterPro" id="IPR002347">
    <property type="entry name" value="SDR_fam"/>
</dbReference>
<dbReference type="InterPro" id="IPR001736">
    <property type="entry name" value="PLipase_D/transphosphatidylase"/>
</dbReference>
<dbReference type="Gene3D" id="3.40.50.720">
    <property type="entry name" value="NAD(P)-binding Rossmann-like Domain"/>
    <property type="match status" value="1"/>
</dbReference>
<dbReference type="SMART" id="SM00155">
    <property type="entry name" value="PLDc"/>
    <property type="match status" value="2"/>
</dbReference>
<comment type="caution">
    <text evidence="6">The sequence shown here is derived from an EMBL/GenBank/DDBJ whole genome shotgun (WGS) entry which is preliminary data.</text>
</comment>
<dbReference type="EMBL" id="JPWV03000098">
    <property type="protein sequence ID" value="KAG2525106.1"/>
    <property type="molecule type" value="Genomic_DNA"/>
</dbReference>
<evidence type="ECO:0000313" key="5">
    <source>
        <dbReference type="EMBL" id="KAG2525106.1"/>
    </source>
</evidence>
<dbReference type="Pfam" id="PF13091">
    <property type="entry name" value="PLDc_2"/>
    <property type="match status" value="1"/>
</dbReference>
<evidence type="ECO:0000256" key="1">
    <source>
        <dbReference type="ARBA" id="ARBA00023125"/>
    </source>
</evidence>